<dbReference type="InterPro" id="IPR052708">
    <property type="entry name" value="PxpC"/>
</dbReference>
<accession>A0A927D027</accession>
<dbReference type="AlphaFoldDB" id="A0A927D027"/>
<dbReference type="PANTHER" id="PTHR43309">
    <property type="entry name" value="5-OXOPROLINASE SUBUNIT C"/>
    <property type="match status" value="1"/>
</dbReference>
<comment type="caution">
    <text evidence="5">The sequence shown here is derived from an EMBL/GenBank/DDBJ whole genome shotgun (WGS) entry which is preliminary data.</text>
</comment>
<evidence type="ECO:0000256" key="1">
    <source>
        <dbReference type="ARBA" id="ARBA00022741"/>
    </source>
</evidence>
<evidence type="ECO:0000313" key="5">
    <source>
        <dbReference type="EMBL" id="MBD3109090.1"/>
    </source>
</evidence>
<protein>
    <submittedName>
        <fullName evidence="5">Biotin-dependent carboxyltransferase family protein</fullName>
    </submittedName>
</protein>
<reference evidence="5" key="1">
    <citation type="submission" date="2020-09" db="EMBL/GenBank/DDBJ databases">
        <title>Bacillus faecalis sp. nov., a moderately halophilic bacterium isolated from cow faeces.</title>
        <authorList>
            <person name="Jiang L."/>
            <person name="Lee J."/>
        </authorList>
    </citation>
    <scope>NUCLEOTIDE SEQUENCE</scope>
    <source>
        <strain evidence="5">AGMB 02131</strain>
    </source>
</reference>
<keyword evidence="6" id="KW-1185">Reference proteome</keyword>
<feature type="domain" description="Carboxyltransferase" evidence="4">
    <location>
        <begin position="23"/>
        <end position="304"/>
    </location>
</feature>
<keyword evidence="2" id="KW-0378">Hydrolase</keyword>
<proteinExistence type="predicted"/>
<dbReference type="SMART" id="SM00797">
    <property type="entry name" value="AHS2"/>
    <property type="match status" value="1"/>
</dbReference>
<dbReference type="NCBIfam" id="TIGR00724">
    <property type="entry name" value="urea_amlyse_rel"/>
    <property type="match status" value="1"/>
</dbReference>
<dbReference type="SUPFAM" id="SSF50891">
    <property type="entry name" value="Cyclophilin-like"/>
    <property type="match status" value="1"/>
</dbReference>
<name>A0A927D027_9BACI</name>
<dbReference type="Gene3D" id="2.40.100.10">
    <property type="entry name" value="Cyclophilin-like"/>
    <property type="match status" value="1"/>
</dbReference>
<dbReference type="Pfam" id="PF02626">
    <property type="entry name" value="CT_A_B"/>
    <property type="match status" value="1"/>
</dbReference>
<dbReference type="EMBL" id="JACXSI010000027">
    <property type="protein sequence ID" value="MBD3109090.1"/>
    <property type="molecule type" value="Genomic_DNA"/>
</dbReference>
<evidence type="ECO:0000313" key="6">
    <source>
        <dbReference type="Proteomes" id="UP000602076"/>
    </source>
</evidence>
<keyword evidence="3" id="KW-0067">ATP-binding</keyword>
<dbReference type="InterPro" id="IPR003778">
    <property type="entry name" value="CT_A_B"/>
</dbReference>
<evidence type="ECO:0000256" key="2">
    <source>
        <dbReference type="ARBA" id="ARBA00022801"/>
    </source>
</evidence>
<gene>
    <name evidence="5" type="ORF">IEO70_12035</name>
</gene>
<dbReference type="GO" id="GO:0016787">
    <property type="term" value="F:hydrolase activity"/>
    <property type="evidence" value="ECO:0007669"/>
    <property type="project" value="UniProtKB-KW"/>
</dbReference>
<sequence length="315" mass="34856">MITVIKPGMLTTIQDLGRYGFQRYGVLVNGAMDTFSHRLANLLVGNHEATPTLEATLIGPHLRFELDTMIAIGGADLSPAIDGHPIQIWKPYAIKRGQYLTFGAIQNGCRSYIAVAGGFQVPAVMQSASTYLRGKYGGVNGRPLQKDDQLLINVADREFNNMKWSIADELLPRFHSSPTIHVVRGQQFNLFTAESQHCFFTSTYEVTPQSDRMGCRLKGPLLKRYTETEMLSEAVAFGTIQVSSDGSPIVLLADRQTTGGYPKIAQIASADFPNAAQVKPGDRVNFKEISHEEAQEKLLKLERNIHYVKQGTLLK</sequence>
<evidence type="ECO:0000256" key="3">
    <source>
        <dbReference type="ARBA" id="ARBA00022840"/>
    </source>
</evidence>
<organism evidence="5 6">
    <name type="scientific">Peribacillus faecalis</name>
    <dbReference type="NCBI Taxonomy" id="2772559"/>
    <lineage>
        <taxon>Bacteria</taxon>
        <taxon>Bacillati</taxon>
        <taxon>Bacillota</taxon>
        <taxon>Bacilli</taxon>
        <taxon>Bacillales</taxon>
        <taxon>Bacillaceae</taxon>
        <taxon>Peribacillus</taxon>
    </lineage>
</organism>
<dbReference type="InterPro" id="IPR029000">
    <property type="entry name" value="Cyclophilin-like_dom_sf"/>
</dbReference>
<evidence type="ECO:0000259" key="4">
    <source>
        <dbReference type="SMART" id="SM00797"/>
    </source>
</evidence>
<dbReference type="RefSeq" id="WP_190998630.1">
    <property type="nucleotide sequence ID" value="NZ_JACXSI010000027.1"/>
</dbReference>
<dbReference type="GO" id="GO:0005524">
    <property type="term" value="F:ATP binding"/>
    <property type="evidence" value="ECO:0007669"/>
    <property type="project" value="UniProtKB-KW"/>
</dbReference>
<dbReference type="Proteomes" id="UP000602076">
    <property type="component" value="Unassembled WGS sequence"/>
</dbReference>
<dbReference type="PANTHER" id="PTHR43309:SF5">
    <property type="entry name" value="5-OXOPROLINASE SUBUNIT C"/>
    <property type="match status" value="1"/>
</dbReference>
<keyword evidence="1" id="KW-0547">Nucleotide-binding</keyword>